<dbReference type="InterPro" id="IPR036388">
    <property type="entry name" value="WH-like_DNA-bd_sf"/>
</dbReference>
<dbReference type="PROSITE" id="PS51683">
    <property type="entry name" value="SAM_OMT_II"/>
    <property type="match status" value="1"/>
</dbReference>
<keyword evidence="8" id="KW-1185">Reference proteome</keyword>
<keyword evidence="2" id="KW-0808">Transferase</keyword>
<proteinExistence type="predicted"/>
<dbReference type="SUPFAM" id="SSF46785">
    <property type="entry name" value="Winged helix' DNA-binding domain"/>
    <property type="match status" value="1"/>
</dbReference>
<evidence type="ECO:0000256" key="1">
    <source>
        <dbReference type="ARBA" id="ARBA00022603"/>
    </source>
</evidence>
<evidence type="ECO:0000256" key="2">
    <source>
        <dbReference type="ARBA" id="ARBA00022679"/>
    </source>
</evidence>
<dbReference type="InterPro" id="IPR016461">
    <property type="entry name" value="COMT-like"/>
</dbReference>
<feature type="domain" description="O-methyltransferase dimerisation" evidence="6">
    <location>
        <begin position="29"/>
        <end position="90"/>
    </location>
</feature>
<dbReference type="Pfam" id="PF00891">
    <property type="entry name" value="Methyltransf_2"/>
    <property type="match status" value="1"/>
</dbReference>
<dbReference type="AlphaFoldDB" id="A0AAW1HK68"/>
<dbReference type="InterPro" id="IPR036390">
    <property type="entry name" value="WH_DNA-bd_sf"/>
</dbReference>
<feature type="domain" description="O-methyltransferase C-terminal" evidence="5">
    <location>
        <begin position="114"/>
        <end position="286"/>
    </location>
</feature>
<evidence type="ECO:0000256" key="4">
    <source>
        <dbReference type="PIRSR" id="PIRSR005739-1"/>
    </source>
</evidence>
<dbReference type="InterPro" id="IPR029063">
    <property type="entry name" value="SAM-dependent_MTases_sf"/>
</dbReference>
<evidence type="ECO:0000313" key="7">
    <source>
        <dbReference type="EMBL" id="KAK9676782.1"/>
    </source>
</evidence>
<dbReference type="Proteomes" id="UP001443914">
    <property type="component" value="Unassembled WGS sequence"/>
</dbReference>
<dbReference type="PIRSF" id="PIRSF005739">
    <property type="entry name" value="O-mtase"/>
    <property type="match status" value="1"/>
</dbReference>
<name>A0AAW1HK68_SAPOF</name>
<gene>
    <name evidence="7" type="ORF">RND81_11G100200</name>
</gene>
<accession>A0AAW1HK68</accession>
<keyword evidence="1" id="KW-0489">Methyltransferase</keyword>
<dbReference type="Gene3D" id="1.10.10.10">
    <property type="entry name" value="Winged helix-like DNA-binding domain superfamily/Winged helix DNA-binding domain"/>
    <property type="match status" value="1"/>
</dbReference>
<dbReference type="EMBL" id="JBDFQZ010000011">
    <property type="protein sequence ID" value="KAK9676782.1"/>
    <property type="molecule type" value="Genomic_DNA"/>
</dbReference>
<protein>
    <submittedName>
        <fullName evidence="7">Uncharacterized protein</fullName>
    </submittedName>
</protein>
<feature type="active site" description="Proton acceptor" evidence="4">
    <location>
        <position position="211"/>
    </location>
</feature>
<evidence type="ECO:0000259" key="6">
    <source>
        <dbReference type="Pfam" id="PF08100"/>
    </source>
</evidence>
<dbReference type="InterPro" id="IPR012967">
    <property type="entry name" value="COMT_dimerisation"/>
</dbReference>
<evidence type="ECO:0000313" key="8">
    <source>
        <dbReference type="Proteomes" id="UP001443914"/>
    </source>
</evidence>
<dbReference type="GO" id="GO:0008171">
    <property type="term" value="F:O-methyltransferase activity"/>
    <property type="evidence" value="ECO:0007669"/>
    <property type="project" value="InterPro"/>
</dbReference>
<evidence type="ECO:0000256" key="3">
    <source>
        <dbReference type="ARBA" id="ARBA00022691"/>
    </source>
</evidence>
<keyword evidence="3" id="KW-0949">S-adenosyl-L-methionine</keyword>
<dbReference type="Pfam" id="PF08100">
    <property type="entry name" value="Dimerisation"/>
    <property type="match status" value="1"/>
</dbReference>
<organism evidence="7 8">
    <name type="scientific">Saponaria officinalis</name>
    <name type="common">Common soapwort</name>
    <name type="synonym">Lychnis saponaria</name>
    <dbReference type="NCBI Taxonomy" id="3572"/>
    <lineage>
        <taxon>Eukaryota</taxon>
        <taxon>Viridiplantae</taxon>
        <taxon>Streptophyta</taxon>
        <taxon>Embryophyta</taxon>
        <taxon>Tracheophyta</taxon>
        <taxon>Spermatophyta</taxon>
        <taxon>Magnoliopsida</taxon>
        <taxon>eudicotyledons</taxon>
        <taxon>Gunneridae</taxon>
        <taxon>Pentapetalae</taxon>
        <taxon>Caryophyllales</taxon>
        <taxon>Caryophyllaceae</taxon>
        <taxon>Caryophylleae</taxon>
        <taxon>Saponaria</taxon>
    </lineage>
</organism>
<dbReference type="PANTHER" id="PTHR11746">
    <property type="entry name" value="O-METHYLTRANSFERASE"/>
    <property type="match status" value="1"/>
</dbReference>
<dbReference type="InterPro" id="IPR001077">
    <property type="entry name" value="COMT_C"/>
</dbReference>
<comment type="caution">
    <text evidence="7">The sequence shown here is derived from an EMBL/GenBank/DDBJ whole genome shotgun (WGS) entry which is preliminary data.</text>
</comment>
<dbReference type="SUPFAM" id="SSF53335">
    <property type="entry name" value="S-adenosyl-L-methionine-dependent methyltransferases"/>
    <property type="match status" value="1"/>
</dbReference>
<reference evidence="7" key="1">
    <citation type="submission" date="2024-03" db="EMBL/GenBank/DDBJ databases">
        <title>WGS assembly of Saponaria officinalis var. Norfolk2.</title>
        <authorList>
            <person name="Jenkins J."/>
            <person name="Shu S."/>
            <person name="Grimwood J."/>
            <person name="Barry K."/>
            <person name="Goodstein D."/>
            <person name="Schmutz J."/>
            <person name="Leebens-Mack J."/>
            <person name="Osbourn A."/>
        </authorList>
    </citation>
    <scope>NUCLEOTIDE SEQUENCE [LARGE SCALE GENOMIC DNA]</scope>
    <source>
        <strain evidence="7">JIC</strain>
    </source>
</reference>
<dbReference type="GO" id="GO:0032259">
    <property type="term" value="P:methylation"/>
    <property type="evidence" value="ECO:0007669"/>
    <property type="project" value="UniProtKB-KW"/>
</dbReference>
<dbReference type="GO" id="GO:0046983">
    <property type="term" value="F:protein dimerization activity"/>
    <property type="evidence" value="ECO:0007669"/>
    <property type="project" value="InterPro"/>
</dbReference>
<evidence type="ECO:0000259" key="5">
    <source>
        <dbReference type="Pfam" id="PF00891"/>
    </source>
</evidence>
<sequence length="306" mass="33980">MAPLATSNTDITEDVHQILQAQSDIMNRCCGFVDSLAIRSAVELHIPDIIHSHGHPMTVSEIASKVDSTSSPNIPSLARLMRVLAFSPMFLALTHPATLVPWNEISRSIKEGGTPFEIAYEPEFNDMFNSGMASKTQKVMKAILKGYKEGFWTGSALAEIVKAHPHMNGINFDLPHAVTTAQPFPDVTHVIGDMFTDIPKGDTILLKTVIHDWGGENCVKILQNFIRAISEKRGKVIIVDIVLQSDGKETFEGAKMTLELLMMTFFNGGKERSEIEWKKLLNEAGFFRYNIIQIPALVSITEIFPQ</sequence>
<dbReference type="Gene3D" id="3.40.50.150">
    <property type="entry name" value="Vaccinia Virus protein VP39"/>
    <property type="match status" value="1"/>
</dbReference>